<dbReference type="InterPro" id="IPR012347">
    <property type="entry name" value="Ferritin-like"/>
</dbReference>
<accession>A0ABT2CHR6</accession>
<feature type="signal peptide" evidence="2">
    <location>
        <begin position="1"/>
        <end position="34"/>
    </location>
</feature>
<dbReference type="RefSeq" id="WP_258788285.1">
    <property type="nucleotide sequence ID" value="NZ_JANUGQ010000011.1"/>
</dbReference>
<evidence type="ECO:0000256" key="2">
    <source>
        <dbReference type="SAM" id="SignalP"/>
    </source>
</evidence>
<dbReference type="PANTHER" id="PTHR36933:SF1">
    <property type="entry name" value="SLL0788 PROTEIN"/>
    <property type="match status" value="1"/>
</dbReference>
<evidence type="ECO:0000256" key="1">
    <source>
        <dbReference type="SAM" id="MobiDB-lite"/>
    </source>
</evidence>
<proteinExistence type="predicted"/>
<comment type="caution">
    <text evidence="4">The sequence shown here is derived from an EMBL/GenBank/DDBJ whole genome shotgun (WGS) entry which is preliminary data.</text>
</comment>
<name>A0ABT2CHR6_9ACTN</name>
<feature type="chain" id="PRO_5046781346" evidence="2">
    <location>
        <begin position="35"/>
        <end position="222"/>
    </location>
</feature>
<dbReference type="Proteomes" id="UP001431313">
    <property type="component" value="Unassembled WGS sequence"/>
</dbReference>
<dbReference type="Gene3D" id="1.20.1260.10">
    <property type="match status" value="1"/>
</dbReference>
<organism evidence="4 5">
    <name type="scientific">Streptomyces pyxinae</name>
    <dbReference type="NCBI Taxonomy" id="2970734"/>
    <lineage>
        <taxon>Bacteria</taxon>
        <taxon>Bacillati</taxon>
        <taxon>Actinomycetota</taxon>
        <taxon>Actinomycetes</taxon>
        <taxon>Kitasatosporales</taxon>
        <taxon>Streptomycetaceae</taxon>
        <taxon>Streptomyces</taxon>
    </lineage>
</organism>
<feature type="region of interest" description="Disordered" evidence="1">
    <location>
        <begin position="34"/>
        <end position="74"/>
    </location>
</feature>
<dbReference type="PROSITE" id="PS51257">
    <property type="entry name" value="PROKAR_LIPOPROTEIN"/>
    <property type="match status" value="1"/>
</dbReference>
<dbReference type="Pfam" id="PF03713">
    <property type="entry name" value="DUF305"/>
    <property type="match status" value="1"/>
</dbReference>
<dbReference type="PANTHER" id="PTHR36933">
    <property type="entry name" value="SLL0788 PROTEIN"/>
    <property type="match status" value="1"/>
</dbReference>
<dbReference type="InterPro" id="IPR005183">
    <property type="entry name" value="DUF305_CopM-like"/>
</dbReference>
<evidence type="ECO:0000259" key="3">
    <source>
        <dbReference type="Pfam" id="PF03713"/>
    </source>
</evidence>
<gene>
    <name evidence="4" type="ORF">NX801_15065</name>
</gene>
<keyword evidence="5" id="KW-1185">Reference proteome</keyword>
<sequence length="222" mass="22867">MRSLAGAARAATAVPGIAGLAAVLLLSACGPDPATGTGKPGADSGATGSVVAPGRPGEPARTLSPEDAARAVPADTPNGADFRYTQMMIVHHGQALEMAALAPQRAESRQVKKVAARIAAGQAPEIGAMRGWLRRNGGPRPQPDHGHHAMPGMATPAQLARLRAARGSAFDELFLKLMITHHQGAITMATEVLGQGNNVQVEEMAGEVLAQQTAEIGRMRAM</sequence>
<keyword evidence="2" id="KW-0732">Signal</keyword>
<dbReference type="EMBL" id="JANUGQ010000011">
    <property type="protein sequence ID" value="MCS0636957.1"/>
    <property type="molecule type" value="Genomic_DNA"/>
</dbReference>
<protein>
    <submittedName>
        <fullName evidence="4">DUF305 domain-containing protein</fullName>
    </submittedName>
</protein>
<evidence type="ECO:0000313" key="5">
    <source>
        <dbReference type="Proteomes" id="UP001431313"/>
    </source>
</evidence>
<feature type="domain" description="DUF305" evidence="3">
    <location>
        <begin position="81"/>
        <end position="222"/>
    </location>
</feature>
<evidence type="ECO:0000313" key="4">
    <source>
        <dbReference type="EMBL" id="MCS0636957.1"/>
    </source>
</evidence>
<reference evidence="4" key="1">
    <citation type="submission" date="2022-08" db="EMBL/GenBank/DDBJ databases">
        <authorList>
            <person name="Somphong A."/>
            <person name="Phongsopitanun W."/>
        </authorList>
    </citation>
    <scope>NUCLEOTIDE SEQUENCE</scope>
    <source>
        <strain evidence="4">LP05-1</strain>
    </source>
</reference>